<protein>
    <submittedName>
        <fullName evidence="1">Uncharacterized protein</fullName>
    </submittedName>
</protein>
<name>A0A1E5JLX2_9GAMM</name>
<reference evidence="1 2" key="1">
    <citation type="submission" date="2016-02" db="EMBL/GenBank/DDBJ databases">
        <title>Secondary metabolites in Legionella.</title>
        <authorList>
            <person name="Tobias N.J."/>
            <person name="Bode H.B."/>
        </authorList>
    </citation>
    <scope>NUCLEOTIDE SEQUENCE [LARGE SCALE GENOMIC DNA]</scope>
    <source>
        <strain evidence="1 2">DSM 19216</strain>
    </source>
</reference>
<accession>A0A1E5JLX2</accession>
<dbReference type="PATRIC" id="fig|45071.6.peg.871"/>
<dbReference type="RefSeq" id="WP_058516711.1">
    <property type="nucleotide sequence ID" value="NZ_CAAAIE010000002.1"/>
</dbReference>
<gene>
    <name evidence="1" type="ORF">lpari_03451</name>
</gene>
<keyword evidence="2" id="KW-1185">Reference proteome</keyword>
<evidence type="ECO:0000313" key="2">
    <source>
        <dbReference type="Proteomes" id="UP000095229"/>
    </source>
</evidence>
<dbReference type="OrthoDB" id="9905877at2"/>
<proteinExistence type="predicted"/>
<comment type="caution">
    <text evidence="1">The sequence shown here is derived from an EMBL/GenBank/DDBJ whole genome shotgun (WGS) entry which is preliminary data.</text>
</comment>
<evidence type="ECO:0000313" key="1">
    <source>
        <dbReference type="EMBL" id="OEH45541.1"/>
    </source>
</evidence>
<dbReference type="Proteomes" id="UP000095229">
    <property type="component" value="Unassembled WGS sequence"/>
</dbReference>
<sequence length="765" mass="89059">MQSKQAIRRFHRFEKKKRLRWLINNEYQKAQESTPANLYERIQVNDAIKQLPELLSCLNNREKLKQFLATRWQNIKKTYLSYTSTPNSPMTKICCEVANYLAEQSQLLSPNSAVPALLYLMPFVNCSSDSQYNYIEINSYVDVRKLALTDIIKFYIIITTDHNEDWLIPISLLKHIDISTSEELVEKILINPFTGKRLSQKDIERLTHHSEITDVLMKSYSRFRFFSKKSSSLYSAIEFLIEGLRGGGEHALVHGGENGFAGIKAYLALEQFRNYWKTLSVEQQKKARGNRKLNSALTEAILNPSWRDSCVESLAEFLTRALADDKGELTSICLDKTKIDSLLVTYKEDFDLYKKSLEDALDKRVAYDGREILPLSSSQVMEIDKNSIQNSQDVLILLKDLDLRSISKLCKRFKKTIAASIGNLNGLAEVLIGLNEEQIFILTRIMAHRFTKRLNSDEFIALIDFLNEERANAFLQGLGKRVLNYMKFNDEDFMSLQPSKRIIVWNNIHKELLSLSISISAIQEIASALPLQQRGIYFNNVKNKLIELSTDLLCCFHILNLLSEEHQKAYLEAMWPELIKFVADITHFMMLLSVIEGENKAEYLNKMECRLVGITRDHDELEKIFWVLPKDKKERYLKNMKENKEQVFNEYMRLICCNFIKKIKLPRIAQSGLLEEIKHVPSFNIELFKEKISNQDKSYFNWFKETTNYLLSNSISLTFFNSNKPNRLEDCFYQVLEDNPDEFLAIRMFVFNMEPTNSQGYVPQY</sequence>
<organism evidence="1 2">
    <name type="scientific">Legionella parisiensis</name>
    <dbReference type="NCBI Taxonomy" id="45071"/>
    <lineage>
        <taxon>Bacteria</taxon>
        <taxon>Pseudomonadati</taxon>
        <taxon>Pseudomonadota</taxon>
        <taxon>Gammaproteobacteria</taxon>
        <taxon>Legionellales</taxon>
        <taxon>Legionellaceae</taxon>
        <taxon>Legionella</taxon>
    </lineage>
</organism>
<dbReference type="AlphaFoldDB" id="A0A1E5JLX2"/>
<dbReference type="EMBL" id="LSOG01000090">
    <property type="protein sequence ID" value="OEH45541.1"/>
    <property type="molecule type" value="Genomic_DNA"/>
</dbReference>